<keyword evidence="1" id="KW-0175">Coiled coil</keyword>
<dbReference type="EMBL" id="UOEU01000031">
    <property type="protein sequence ID" value="VAW30183.1"/>
    <property type="molecule type" value="Genomic_DNA"/>
</dbReference>
<evidence type="ECO:0000256" key="1">
    <source>
        <dbReference type="SAM" id="Coils"/>
    </source>
</evidence>
<name>A0A3B0UPN5_9ZZZZ</name>
<accession>A0A3B0UPN5</accession>
<feature type="transmembrane region" description="Helical" evidence="2">
    <location>
        <begin position="21"/>
        <end position="40"/>
    </location>
</feature>
<keyword evidence="2" id="KW-1133">Transmembrane helix</keyword>
<proteinExistence type="predicted"/>
<protein>
    <recommendedName>
        <fullName evidence="4">Cell division protein FtsL</fullName>
    </recommendedName>
</protein>
<keyword evidence="2" id="KW-0472">Membrane</keyword>
<evidence type="ECO:0008006" key="4">
    <source>
        <dbReference type="Google" id="ProtNLM"/>
    </source>
</evidence>
<evidence type="ECO:0000313" key="3">
    <source>
        <dbReference type="EMBL" id="VAW30183.1"/>
    </source>
</evidence>
<gene>
    <name evidence="3" type="ORF">MNBD_CHLOROFLEXI01-2956</name>
</gene>
<feature type="coiled-coil region" evidence="1">
    <location>
        <begin position="45"/>
        <end position="79"/>
    </location>
</feature>
<sequence>MARQTREQLKRLNALTEAQAALGWGVILVLAALLGTIYVSQASRIASVGRRVQVLQNELTELKRQNNDLEQDIAAAQALDRLQAEAIRLGFVEADPDDIEYIIVPEYPVDLEEDDPLEILPTAAAVPPPAETVKEALWLYLNQRFTGFIKGEAREQ</sequence>
<reference evidence="3" key="1">
    <citation type="submission" date="2018-06" db="EMBL/GenBank/DDBJ databases">
        <authorList>
            <person name="Zhirakovskaya E."/>
        </authorList>
    </citation>
    <scope>NUCLEOTIDE SEQUENCE</scope>
</reference>
<organism evidence="3">
    <name type="scientific">hydrothermal vent metagenome</name>
    <dbReference type="NCBI Taxonomy" id="652676"/>
    <lineage>
        <taxon>unclassified sequences</taxon>
        <taxon>metagenomes</taxon>
        <taxon>ecological metagenomes</taxon>
    </lineage>
</organism>
<keyword evidence="2" id="KW-0812">Transmembrane</keyword>
<evidence type="ECO:0000256" key="2">
    <source>
        <dbReference type="SAM" id="Phobius"/>
    </source>
</evidence>
<dbReference type="AlphaFoldDB" id="A0A3B0UPN5"/>